<feature type="compositionally biased region" description="Low complexity" evidence="1">
    <location>
        <begin position="930"/>
        <end position="943"/>
    </location>
</feature>
<feature type="compositionally biased region" description="Polar residues" evidence="1">
    <location>
        <begin position="789"/>
        <end position="802"/>
    </location>
</feature>
<feature type="compositionally biased region" description="Low complexity" evidence="1">
    <location>
        <begin position="1213"/>
        <end position="1239"/>
    </location>
</feature>
<feature type="compositionally biased region" description="Polar residues" evidence="1">
    <location>
        <begin position="1054"/>
        <end position="1064"/>
    </location>
</feature>
<feature type="compositionally biased region" description="Polar residues" evidence="1">
    <location>
        <begin position="569"/>
        <end position="581"/>
    </location>
</feature>
<feature type="compositionally biased region" description="Polar residues" evidence="1">
    <location>
        <begin position="812"/>
        <end position="822"/>
    </location>
</feature>
<feature type="compositionally biased region" description="Polar residues" evidence="1">
    <location>
        <begin position="772"/>
        <end position="781"/>
    </location>
</feature>
<feature type="compositionally biased region" description="Polar residues" evidence="1">
    <location>
        <begin position="1176"/>
        <end position="1186"/>
    </location>
</feature>
<feature type="region of interest" description="Disordered" evidence="1">
    <location>
        <begin position="508"/>
        <end position="540"/>
    </location>
</feature>
<organism evidence="3 4">
    <name type="scientific">Trifolium pratense</name>
    <name type="common">Red clover</name>
    <dbReference type="NCBI Taxonomy" id="57577"/>
    <lineage>
        <taxon>Eukaryota</taxon>
        <taxon>Viridiplantae</taxon>
        <taxon>Streptophyta</taxon>
        <taxon>Embryophyta</taxon>
        <taxon>Tracheophyta</taxon>
        <taxon>Spermatophyta</taxon>
        <taxon>Magnoliopsida</taxon>
        <taxon>eudicotyledons</taxon>
        <taxon>Gunneridae</taxon>
        <taxon>Pentapetalae</taxon>
        <taxon>rosids</taxon>
        <taxon>fabids</taxon>
        <taxon>Fabales</taxon>
        <taxon>Fabaceae</taxon>
        <taxon>Papilionoideae</taxon>
        <taxon>50 kb inversion clade</taxon>
        <taxon>NPAAA clade</taxon>
        <taxon>Hologalegina</taxon>
        <taxon>IRL clade</taxon>
        <taxon>Trifolieae</taxon>
        <taxon>Trifolium</taxon>
    </lineage>
</organism>
<feature type="region of interest" description="Disordered" evidence="1">
    <location>
        <begin position="1030"/>
        <end position="1064"/>
    </location>
</feature>
<feature type="compositionally biased region" description="Basic and acidic residues" evidence="1">
    <location>
        <begin position="911"/>
        <end position="923"/>
    </location>
</feature>
<dbReference type="EMBL" id="ASHM01001586">
    <property type="protein sequence ID" value="PNY06935.1"/>
    <property type="molecule type" value="Genomic_DNA"/>
</dbReference>
<feature type="transmembrane region" description="Helical" evidence="2">
    <location>
        <begin position="153"/>
        <end position="175"/>
    </location>
</feature>
<comment type="caution">
    <text evidence="3">The sequence shown here is derived from an EMBL/GenBank/DDBJ whole genome shotgun (WGS) entry which is preliminary data.</text>
</comment>
<evidence type="ECO:0000256" key="1">
    <source>
        <dbReference type="SAM" id="MobiDB-lite"/>
    </source>
</evidence>
<protein>
    <submittedName>
        <fullName evidence="3">Cell wall protein awa1-like</fullName>
    </submittedName>
</protein>
<dbReference type="ExpressionAtlas" id="A0A2K3NV76">
    <property type="expression patterns" value="baseline"/>
</dbReference>
<keyword evidence="2" id="KW-0812">Transmembrane</keyword>
<feature type="region of interest" description="Disordered" evidence="1">
    <location>
        <begin position="1"/>
        <end position="44"/>
    </location>
</feature>
<evidence type="ECO:0000313" key="4">
    <source>
        <dbReference type="Proteomes" id="UP000236291"/>
    </source>
</evidence>
<feature type="region of interest" description="Disordered" evidence="1">
    <location>
        <begin position="1364"/>
        <end position="1387"/>
    </location>
</feature>
<gene>
    <name evidence="3" type="ORF">L195_g003417</name>
</gene>
<dbReference type="Proteomes" id="UP000236291">
    <property type="component" value="Unassembled WGS sequence"/>
</dbReference>
<dbReference type="PANTHER" id="PTHR33416">
    <property type="entry name" value="NUCLEAR PORE COMPLEX PROTEIN NUP1"/>
    <property type="match status" value="1"/>
</dbReference>
<dbReference type="GO" id="GO:0016973">
    <property type="term" value="P:poly(A)+ mRNA export from nucleus"/>
    <property type="evidence" value="ECO:0007669"/>
    <property type="project" value="TreeGrafter"/>
</dbReference>
<dbReference type="GO" id="GO:0005635">
    <property type="term" value="C:nuclear envelope"/>
    <property type="evidence" value="ECO:0007669"/>
    <property type="project" value="TreeGrafter"/>
</dbReference>
<feature type="compositionally biased region" description="Low complexity" evidence="1">
    <location>
        <begin position="1187"/>
        <end position="1196"/>
    </location>
</feature>
<reference evidence="3 4" key="2">
    <citation type="journal article" date="2017" name="Front. Plant Sci.">
        <title>Gene Classification and Mining of Molecular Markers Useful in Red Clover (Trifolium pratense) Breeding.</title>
        <authorList>
            <person name="Istvanek J."/>
            <person name="Dluhosova J."/>
            <person name="Dluhos P."/>
            <person name="Patkova L."/>
            <person name="Nedelnik J."/>
            <person name="Repkova J."/>
        </authorList>
    </citation>
    <scope>NUCLEOTIDE SEQUENCE [LARGE SCALE GENOMIC DNA]</scope>
    <source>
        <strain evidence="4">cv. Tatra</strain>
        <tissue evidence="3">Young leaves</tissue>
    </source>
</reference>
<dbReference type="PANTHER" id="PTHR33416:SF20">
    <property type="entry name" value="NUCLEAR PORE COMPLEX PROTEIN NUP1"/>
    <property type="match status" value="1"/>
</dbReference>
<feature type="region of interest" description="Disordered" evidence="1">
    <location>
        <begin position="901"/>
        <end position="943"/>
    </location>
</feature>
<evidence type="ECO:0000256" key="2">
    <source>
        <dbReference type="SAM" id="Phobius"/>
    </source>
</evidence>
<keyword evidence="2" id="KW-1133">Transmembrane helix</keyword>
<sequence>MATAREENGYEGGGGFGKFRKRPFRRTQTTPYDRPPTALRNPNHNNGWLSKLLDPAQRLITYSAHRLFASVFRKRLPPPPSETVQEARDNRKETSTFDYSALKYIVARLVGYCTLLYISTRCCQNRPWWLHGELRWWIVYNHHEQFVKDGGAMVFYGGYLAFCHGLPFASIILMWKGGILRSCLKRTIARSVEELCIAPEVQVANESSGKQQRVRGESSDQINLSAEVGLPELEKMLTHQTFTRSEIDHLVELMHSRSVDTAAREEGKRTEVVPLESVLPRNQKEEYPQTPALENGIENHVVSTPHSTFSISVEGVASPAQLGKAYMESRPSQVSPLMVGSRSPTGEDSTLLKGHHFVQKSPVMSIVPRATNHARVSENGFLTPRSRGRSAIYNMAATPYPRVYPASRLKGAGIHVEDGPSSSTQHALDHGVLSGTKQGGLKRRSSVLGNDIGSLGPIRRIRHKANLLSSKGLTLTHSDSPLPITSSGVGIINAAQQSSLSMQKPILSGEVKHSHSKSSAENEDDTMPSSSFPPLPSKSSEMASKILQQLDKMVSPKEKSSILRMPNVNDKSPTKLSSSMLRGQALRSMETVDSSKLLDSVQDNELDDTLRSLSASAQKLTSKRSKMENGLKPVSLNNGLIPAVTGSDSTVPRNQVMSIGKSEVSSDPPSKKRAFCMSAHEDFLELDDDDDDACPNGAASPFSTSRKDTKGSTAVAEKTASAIEKPVQETPPGSSVVMSSKSFTADGKLSTHDSLIVDEKVDAPTSITSSIAAGPTVNSNMGAVKTSKHTNLSSDKPTSPNGSVADPPLFNFGNNFVPSTELTGADDQPKESTKTGPVFGLDNAAPSKETSATDAPSVNFGFNKNNDSVPLVPFTSSSSVGGDSTFFKFGGAPDSKLCSTSSAAGNVDSVPKVHESDNADAKTNRVSGFPAPSSEPSSASTSLLTSPTNIFTFGNSSSSSNGSAAPSPVFSSPFLPVVTNNSTSQNMFSSSSLATSSSISAAVTSIPSMTTSTSAPVMVSSSSTTSLFTFGSTPSPSTSLPLSSSTEPVETKGEQNTGIGNLGTTSFGSSSAAVGSTGNSIFGFSSSATSANSQSQTQGSIFGTISGSSVGTLAPSATSGFATSTQSQSVAFGSSTSSPLVELTGNTAFSSGTPSLPCSSPATNIFNSGTISGQSTAASSLEANPVNSNSGTNSTSFGLPSWQPSKSSLFGTPFSSSSSSSTSGVSFGTSTPSTSTSSPMVFGSSTGASVPPFSFNSAAATTNTQPAFGNPSPVFAFGTASVNNDQTSMEDSMAEDTVQATPSVTPVFGQQPPPVQSNFVFGAPTPPAANPFQFGGQQNIAPQNPSPFLASGSLEFNAGGSFSLGTGGVDKSGRKHIKIKHNRQRKK</sequence>
<feature type="compositionally biased region" description="Basic residues" evidence="1">
    <location>
        <begin position="1373"/>
        <end position="1387"/>
    </location>
</feature>
<feature type="region of interest" description="Disordered" evidence="1">
    <location>
        <begin position="1213"/>
        <end position="1241"/>
    </location>
</feature>
<feature type="region of interest" description="Disordered" evidence="1">
    <location>
        <begin position="772"/>
        <end position="856"/>
    </location>
</feature>
<name>A0A2K3NV76_TRIPR</name>
<reference evidence="3 4" key="1">
    <citation type="journal article" date="2014" name="Am. J. Bot.">
        <title>Genome assembly and annotation for red clover (Trifolium pratense; Fabaceae).</title>
        <authorList>
            <person name="Istvanek J."/>
            <person name="Jaros M."/>
            <person name="Krenek A."/>
            <person name="Repkova J."/>
        </authorList>
    </citation>
    <scope>NUCLEOTIDE SEQUENCE [LARGE SCALE GENOMIC DNA]</scope>
    <source>
        <strain evidence="4">cv. Tatra</strain>
        <tissue evidence="3">Young leaves</tissue>
    </source>
</reference>
<dbReference type="GO" id="GO:0071763">
    <property type="term" value="P:nuclear membrane organization"/>
    <property type="evidence" value="ECO:0007669"/>
    <property type="project" value="TreeGrafter"/>
</dbReference>
<accession>A0A2K3NV76</accession>
<feature type="region of interest" description="Disordered" evidence="1">
    <location>
        <begin position="553"/>
        <end position="594"/>
    </location>
</feature>
<feature type="region of interest" description="Disordered" evidence="1">
    <location>
        <begin position="687"/>
        <end position="739"/>
    </location>
</feature>
<dbReference type="STRING" id="57577.A0A2K3NV76"/>
<proteinExistence type="predicted"/>
<feature type="region of interest" description="Disordered" evidence="1">
    <location>
        <begin position="1176"/>
        <end position="1198"/>
    </location>
</feature>
<evidence type="ECO:0000313" key="3">
    <source>
        <dbReference type="EMBL" id="PNY06935.1"/>
    </source>
</evidence>
<feature type="compositionally biased region" description="Low complexity" evidence="1">
    <location>
        <begin position="1030"/>
        <end position="1046"/>
    </location>
</feature>
<keyword evidence="2" id="KW-0472">Membrane</keyword>